<protein>
    <submittedName>
        <fullName evidence="2">Uncharacterized protein</fullName>
    </submittedName>
</protein>
<dbReference type="AlphaFoldDB" id="A0AA40KXQ9"/>
<name>A0AA40KXQ9_9HYME</name>
<dbReference type="Proteomes" id="UP001177670">
    <property type="component" value="Unassembled WGS sequence"/>
</dbReference>
<evidence type="ECO:0000256" key="1">
    <source>
        <dbReference type="SAM" id="MobiDB-lite"/>
    </source>
</evidence>
<comment type="caution">
    <text evidence="2">The sequence shown here is derived from an EMBL/GenBank/DDBJ whole genome shotgun (WGS) entry which is preliminary data.</text>
</comment>
<keyword evidence="3" id="KW-1185">Reference proteome</keyword>
<gene>
    <name evidence="2" type="ORF">K0M31_001339</name>
</gene>
<feature type="compositionally biased region" description="Basic and acidic residues" evidence="1">
    <location>
        <begin position="42"/>
        <end position="59"/>
    </location>
</feature>
<reference evidence="2" key="1">
    <citation type="submission" date="2021-10" db="EMBL/GenBank/DDBJ databases">
        <title>Melipona bicolor Genome sequencing and assembly.</title>
        <authorList>
            <person name="Araujo N.S."/>
            <person name="Arias M.C."/>
        </authorList>
    </citation>
    <scope>NUCLEOTIDE SEQUENCE</scope>
    <source>
        <strain evidence="2">USP_2M_L1-L4_2017</strain>
        <tissue evidence="2">Whole body</tissue>
    </source>
</reference>
<feature type="compositionally biased region" description="Basic residues" evidence="1">
    <location>
        <begin position="27"/>
        <end position="37"/>
    </location>
</feature>
<sequence>MDPKTTAHAGWKSKAGKQKVSVCSHAFRGRGGFRRRSAGPDGESKSVIHTGWRKEEVRRNGGRRKRPPASQWGKAQGEGGIVGGSSKTQRKTERDEGVEARMRPTSPDSHFSQPPPPFTIFCLPWSRILLLIATRWEWWRSTDNKRIEMSIEHLAESWYWDFTSGESFDRDFNFGFLTVSVLCNIISQTSWEN</sequence>
<organism evidence="2 3">
    <name type="scientific">Melipona bicolor</name>
    <dbReference type="NCBI Taxonomy" id="60889"/>
    <lineage>
        <taxon>Eukaryota</taxon>
        <taxon>Metazoa</taxon>
        <taxon>Ecdysozoa</taxon>
        <taxon>Arthropoda</taxon>
        <taxon>Hexapoda</taxon>
        <taxon>Insecta</taxon>
        <taxon>Pterygota</taxon>
        <taxon>Neoptera</taxon>
        <taxon>Endopterygota</taxon>
        <taxon>Hymenoptera</taxon>
        <taxon>Apocrita</taxon>
        <taxon>Aculeata</taxon>
        <taxon>Apoidea</taxon>
        <taxon>Anthophila</taxon>
        <taxon>Apidae</taxon>
        <taxon>Melipona</taxon>
    </lineage>
</organism>
<feature type="region of interest" description="Disordered" evidence="1">
    <location>
        <begin position="1"/>
        <end position="113"/>
    </location>
</feature>
<evidence type="ECO:0000313" key="2">
    <source>
        <dbReference type="EMBL" id="KAK1136803.1"/>
    </source>
</evidence>
<accession>A0AA40KXQ9</accession>
<proteinExistence type="predicted"/>
<feature type="compositionally biased region" description="Basic and acidic residues" evidence="1">
    <location>
        <begin position="90"/>
        <end position="102"/>
    </location>
</feature>
<evidence type="ECO:0000313" key="3">
    <source>
        <dbReference type="Proteomes" id="UP001177670"/>
    </source>
</evidence>
<dbReference type="EMBL" id="JAHYIQ010000001">
    <property type="protein sequence ID" value="KAK1136803.1"/>
    <property type="molecule type" value="Genomic_DNA"/>
</dbReference>